<gene>
    <name evidence="2" type="ORF">K8G79_07755</name>
</gene>
<dbReference type="GO" id="GO:0004518">
    <property type="term" value="F:nuclease activity"/>
    <property type="evidence" value="ECO:0007669"/>
    <property type="project" value="InterPro"/>
</dbReference>
<dbReference type="Pfam" id="PF02577">
    <property type="entry name" value="BFN_dom"/>
    <property type="match status" value="1"/>
</dbReference>
<evidence type="ECO:0000313" key="3">
    <source>
        <dbReference type="Proteomes" id="UP001197609"/>
    </source>
</evidence>
<evidence type="ECO:0000313" key="2">
    <source>
        <dbReference type="EMBL" id="MBZ0160013.1"/>
    </source>
</evidence>
<dbReference type="SUPFAM" id="SSF103256">
    <property type="entry name" value="Hypothetical protein TM0160"/>
    <property type="match status" value="1"/>
</dbReference>
<comment type="caution">
    <text evidence="2">The sequence shown here is derived from an EMBL/GenBank/DDBJ whole genome shotgun (WGS) entry which is preliminary data.</text>
</comment>
<sequence length="167" mass="18026">MAMKEMSIKGIHRCGKARRTALILDSSAGWKLWIALTREEAHRIASELKTEGNHPACRCYTNSLYALIEGLLSPSGIGITSVILDASGGDMVVATVKMRVGALDTAETCHTADALALAIRLRVPVFATETLARLVEAKGARSRQDPLPTDAEAAPWLDRIKPTDFAQ</sequence>
<feature type="domain" description="BFN" evidence="1">
    <location>
        <begin position="23"/>
        <end position="132"/>
    </location>
</feature>
<name>A0AAJ1AJ56_9BACT</name>
<proteinExistence type="predicted"/>
<dbReference type="EMBL" id="JAIOIU010000095">
    <property type="protein sequence ID" value="MBZ0160013.1"/>
    <property type="molecule type" value="Genomic_DNA"/>
</dbReference>
<reference evidence="2 3" key="1">
    <citation type="journal article" date="2021" name="bioRxiv">
        <title>Unraveling nitrogen, sulfur and carbon metabolic pathways and microbial community transcriptional responses to substrate deprivation and toxicity stresses in a bioreactor mimicking anoxic brackish coastal sediment conditions.</title>
        <authorList>
            <person name="Martins P.D."/>
            <person name="Echeveste M.J."/>
            <person name="Arshad A."/>
            <person name="Kurth J."/>
            <person name="Ouboter H."/>
            <person name="Jetten M.S.M."/>
            <person name="Welte C.U."/>
        </authorList>
    </citation>
    <scope>NUCLEOTIDE SEQUENCE [LARGE SCALE GENOMIC DNA]</scope>
    <source>
        <strain evidence="2">MAG_38</strain>
    </source>
</reference>
<dbReference type="Proteomes" id="UP001197609">
    <property type="component" value="Unassembled WGS sequence"/>
</dbReference>
<evidence type="ECO:0000259" key="1">
    <source>
        <dbReference type="Pfam" id="PF02577"/>
    </source>
</evidence>
<dbReference type="InterPro" id="IPR003729">
    <property type="entry name" value="Bi_nuclease_dom"/>
</dbReference>
<dbReference type="Gene3D" id="3.10.690.10">
    <property type="entry name" value="Bifunctional nuclease domain"/>
    <property type="match status" value="1"/>
</dbReference>
<dbReference type="AlphaFoldDB" id="A0AAJ1AJ56"/>
<protein>
    <submittedName>
        <fullName evidence="2">DUF151 domain-containing protein</fullName>
    </submittedName>
</protein>
<organism evidence="2 3">
    <name type="scientific">Candidatus Methylomirabilis tolerans</name>
    <dbReference type="NCBI Taxonomy" id="3123416"/>
    <lineage>
        <taxon>Bacteria</taxon>
        <taxon>Candidatus Methylomirabilota</taxon>
        <taxon>Candidatus Methylomirabilia</taxon>
        <taxon>Candidatus Methylomirabilales</taxon>
        <taxon>Candidatus Methylomirabilaceae</taxon>
        <taxon>Candidatus Methylomirabilis</taxon>
    </lineage>
</organism>
<accession>A0AAJ1AJ56</accession>
<dbReference type="InterPro" id="IPR036104">
    <property type="entry name" value="BFN_sf"/>
</dbReference>